<dbReference type="CDD" id="cd05233">
    <property type="entry name" value="SDR_c"/>
    <property type="match status" value="2"/>
</dbReference>
<proteinExistence type="inferred from homology"/>
<dbReference type="AlphaFoldDB" id="A0A2H3LC06"/>
<comment type="caution">
    <text evidence="3">The sequence shown here is derived from an EMBL/GenBank/DDBJ whole genome shotgun (WGS) entry which is preliminary data.</text>
</comment>
<dbReference type="Gene3D" id="3.40.50.720">
    <property type="entry name" value="NAD(P)-binding Rossmann-like Domain"/>
    <property type="match status" value="2"/>
</dbReference>
<reference evidence="3 4" key="1">
    <citation type="submission" date="2016-05" db="EMBL/GenBank/DDBJ databases">
        <authorList>
            <person name="Lavstsen T."/>
            <person name="Jespersen J.S."/>
        </authorList>
    </citation>
    <scope>NUCLEOTIDE SEQUENCE [LARGE SCALE GENOMIC DNA]</scope>
    <source>
        <strain evidence="3 4">B7-9</strain>
    </source>
</reference>
<dbReference type="OrthoDB" id="9809287at2"/>
<sequence>MSGPTGAGRLEGKIALITGGASAIGAVITQRYLAEGATVIISGRNTEKLEAFRTTLVSETGVAAERVIAVTMDGSKSAEVRAGVDAVAKKVGRIDILVNNAGGAGARQPLTGLTAGGHEAEETLEGSIASTLGIAWHFMRAAAPYMAPGSSIINLSTIFSRAEYYGRIPYVVPKAALNALSEAAARELGPKGIRVNLIYPGPIEGERIQEVFQRMDELKGAKAKTTANEVQAMMRLSRPGSDGKLAMNFPTAVDVANTAVFLGSDEAAAIHGESLEVTNGMAVGDESKTTFTARPGLRAVDGTGRVVLICAGDQTEDAMGLTGVLRSCGAEVVIGFRSREAIAELEASLAESRRFAGANFTPPVLVYLNPHEPETIDDALSLMAESTGGPHGAIILPAQGKTKAVSVITADDSAVTSFLNEELAGTIALSARLAAYWQKTDLLGGANLYQPRVVYLSNGDDRKGNVFAEILTAGLEELVRVWRHEAQHDQRQPEVGAETRPLPPVWAKQIIRYVNIEEDGFDFACAATAQLILSNRQIEAISLYLPRNIAATTGAGRPSFGWAESLIGLHLGKVALITGGSAGIGGQVGRLLALSGARVMLAARDHVKLEQLKASIVYELTEVGYNDAESRVAITPDCDVARERDMAMLVERTLAVFGRVDYLLNNAGIAGKEEMVLDMPLDGWRHTLNANLISNYSLIRKIAPLMKQQGSGYILNVSSYFGGEKYAAISYPNRADYAVSKAGQRALSEAMARFLGPEVQINSLAPGPVEGDRLRGTGERPGLFMRRARLILENKRLNDIYGALVVAHRESGKAIVELLTFLEANNVSALLDAGDLLPSALHKLAATFVKEGDAAASSSSFLMNRTIAEKLLIRLTTGGYLSADETAQIKHLTDVHPPDPFFVRAQIEREARKVRDGVMGMLYLQKMPTEFDVAIATVYYLADRNVSGETFHPSGGLRYERTPMGGELFGETPAERLAGIVGSTVYLIGEYLEEHLELLARAYLERQGAAKVVMITETEAGIAQLKARLSDHVAAGSITFIASGGNIEAAIDEAMRTYGRPGPIVSTPFRALPTDLLVGRIDSDWSTVLDEQGFADLCEHQLTHHFRVARKASLIDGAALAMVTPETTATSTTEQFAMANFVKTTLHAFTATAGTESERTVHRILVNQVDLTRQARAEEPRSEAERAQELERFVNAILLTTAPLPAEDDSRYTGRINRGRAITV</sequence>
<dbReference type="GO" id="GO:0016616">
    <property type="term" value="F:oxidoreductase activity, acting on the CH-OH group of donors, NAD or NADP as acceptor"/>
    <property type="evidence" value="ECO:0007669"/>
    <property type="project" value="TreeGrafter"/>
</dbReference>
<gene>
    <name evidence="3" type="ORF">A9Q02_01410</name>
</gene>
<dbReference type="FunFam" id="3.40.50.720:FF:000084">
    <property type="entry name" value="Short-chain dehydrogenase reductase"/>
    <property type="match status" value="2"/>
</dbReference>
<evidence type="ECO:0000313" key="3">
    <source>
        <dbReference type="EMBL" id="PDV99943.1"/>
    </source>
</evidence>
<dbReference type="Proteomes" id="UP000220922">
    <property type="component" value="Unassembled WGS sequence"/>
</dbReference>
<evidence type="ECO:0000313" key="4">
    <source>
        <dbReference type="Proteomes" id="UP000220922"/>
    </source>
</evidence>
<protein>
    <submittedName>
        <fullName evidence="3">Short-chain dehydrogenase</fullName>
    </submittedName>
</protein>
<evidence type="ECO:0000256" key="1">
    <source>
        <dbReference type="ARBA" id="ARBA00006484"/>
    </source>
</evidence>
<comment type="similarity">
    <text evidence="1">Belongs to the short-chain dehydrogenases/reductases (SDR) family.</text>
</comment>
<dbReference type="InterPro" id="IPR036291">
    <property type="entry name" value="NAD(P)-bd_dom_sf"/>
</dbReference>
<organism evidence="3 4">
    <name type="scientific">Candidatus Chloroploca asiatica</name>
    <dbReference type="NCBI Taxonomy" id="1506545"/>
    <lineage>
        <taxon>Bacteria</taxon>
        <taxon>Bacillati</taxon>
        <taxon>Chloroflexota</taxon>
        <taxon>Chloroflexia</taxon>
        <taxon>Chloroflexales</taxon>
        <taxon>Chloroflexineae</taxon>
        <taxon>Oscillochloridaceae</taxon>
        <taxon>Candidatus Chloroploca</taxon>
    </lineage>
</organism>
<dbReference type="InterPro" id="IPR002347">
    <property type="entry name" value="SDR_fam"/>
</dbReference>
<dbReference type="PANTHER" id="PTHR42760">
    <property type="entry name" value="SHORT-CHAIN DEHYDROGENASES/REDUCTASES FAMILY MEMBER"/>
    <property type="match status" value="1"/>
</dbReference>
<dbReference type="Pfam" id="PF13561">
    <property type="entry name" value="adh_short_C2"/>
    <property type="match status" value="1"/>
</dbReference>
<accession>A0A2H3LC06</accession>
<dbReference type="SUPFAM" id="SSF51735">
    <property type="entry name" value="NAD(P)-binding Rossmann-fold domains"/>
    <property type="match status" value="2"/>
</dbReference>
<dbReference type="Pfam" id="PF00106">
    <property type="entry name" value="adh_short"/>
    <property type="match status" value="1"/>
</dbReference>
<dbReference type="PRINTS" id="PR00081">
    <property type="entry name" value="GDHRDH"/>
</dbReference>
<keyword evidence="2" id="KW-0560">Oxidoreductase</keyword>
<dbReference type="PANTHER" id="PTHR42760:SF40">
    <property type="entry name" value="3-OXOACYL-[ACYL-CARRIER-PROTEIN] REDUCTASE, CHLOROPLASTIC"/>
    <property type="match status" value="1"/>
</dbReference>
<dbReference type="EMBL" id="LYXE01000063">
    <property type="protein sequence ID" value="PDV99943.1"/>
    <property type="molecule type" value="Genomic_DNA"/>
</dbReference>
<keyword evidence="4" id="KW-1185">Reference proteome</keyword>
<name>A0A2H3LC06_9CHLR</name>
<evidence type="ECO:0000256" key="2">
    <source>
        <dbReference type="ARBA" id="ARBA00023002"/>
    </source>
</evidence>
<dbReference type="GO" id="GO:0030497">
    <property type="term" value="P:fatty acid elongation"/>
    <property type="evidence" value="ECO:0007669"/>
    <property type="project" value="TreeGrafter"/>
</dbReference>
<dbReference type="PRINTS" id="PR00080">
    <property type="entry name" value="SDRFAMILY"/>
</dbReference>